<sequence length="146" mass="15686">MAGGGAGRARGTRKAEDAESGGSSSSFLGIVRPRAGLHPERFRPRDPGSARRSAPRSTPRRGEQRPNPSLHPAPQPQSQRRGHRPLRASEEHRRERPQAAISDEGKEADDSLKACSSEGRVTGSLRPCFDCFQGSSFCLTFLGGPA</sequence>
<reference evidence="2 3" key="1">
    <citation type="submission" date="2023-05" db="EMBL/GenBank/DDBJ databases">
        <title>B98-5 Cell Line De Novo Hybrid Assembly: An Optical Mapping Approach.</title>
        <authorList>
            <person name="Kananen K."/>
            <person name="Auerbach J.A."/>
            <person name="Kautto E."/>
            <person name="Blachly J.S."/>
        </authorList>
    </citation>
    <scope>NUCLEOTIDE SEQUENCE [LARGE SCALE GENOMIC DNA]</scope>
    <source>
        <strain evidence="2">B95-8</strain>
        <tissue evidence="2">Cell line</tissue>
    </source>
</reference>
<keyword evidence="3" id="KW-1185">Reference proteome</keyword>
<feature type="compositionally biased region" description="Basic and acidic residues" evidence="1">
    <location>
        <begin position="87"/>
        <end position="111"/>
    </location>
</feature>
<comment type="caution">
    <text evidence="2">The sequence shown here is derived from an EMBL/GenBank/DDBJ whole genome shotgun (WGS) entry which is preliminary data.</text>
</comment>
<organism evidence="2 3">
    <name type="scientific">Saguinus oedipus</name>
    <name type="common">Cotton-top tamarin</name>
    <name type="synonym">Oedipomidas oedipus</name>
    <dbReference type="NCBI Taxonomy" id="9490"/>
    <lineage>
        <taxon>Eukaryota</taxon>
        <taxon>Metazoa</taxon>
        <taxon>Chordata</taxon>
        <taxon>Craniata</taxon>
        <taxon>Vertebrata</taxon>
        <taxon>Euteleostomi</taxon>
        <taxon>Mammalia</taxon>
        <taxon>Eutheria</taxon>
        <taxon>Euarchontoglires</taxon>
        <taxon>Primates</taxon>
        <taxon>Haplorrhini</taxon>
        <taxon>Platyrrhini</taxon>
        <taxon>Cebidae</taxon>
        <taxon>Callitrichinae</taxon>
        <taxon>Saguinus</taxon>
    </lineage>
</organism>
<accession>A0ABQ9VRV6</accession>
<gene>
    <name evidence="2" type="ORF">P7K49_011856</name>
</gene>
<evidence type="ECO:0000313" key="2">
    <source>
        <dbReference type="EMBL" id="KAK2112109.1"/>
    </source>
</evidence>
<protein>
    <submittedName>
        <fullName evidence="2">Uncharacterized protein</fullName>
    </submittedName>
</protein>
<dbReference type="EMBL" id="JASSZA010000005">
    <property type="protein sequence ID" value="KAK2112109.1"/>
    <property type="molecule type" value="Genomic_DNA"/>
</dbReference>
<evidence type="ECO:0000313" key="3">
    <source>
        <dbReference type="Proteomes" id="UP001266305"/>
    </source>
</evidence>
<evidence type="ECO:0000256" key="1">
    <source>
        <dbReference type="SAM" id="MobiDB-lite"/>
    </source>
</evidence>
<feature type="compositionally biased region" description="Basic and acidic residues" evidence="1">
    <location>
        <begin position="37"/>
        <end position="49"/>
    </location>
</feature>
<feature type="region of interest" description="Disordered" evidence="1">
    <location>
        <begin position="1"/>
        <end position="111"/>
    </location>
</feature>
<proteinExistence type="predicted"/>
<name>A0ABQ9VRV6_SAGOE</name>
<dbReference type="Proteomes" id="UP001266305">
    <property type="component" value="Unassembled WGS sequence"/>
</dbReference>